<dbReference type="InterPro" id="IPR050237">
    <property type="entry name" value="ATP-dep_AMP-bd_enzyme"/>
</dbReference>
<sequence length="179" mass="20111">MKNVFDDNGYYLTGDFIRRAHDDSLFILGRASQDVVRFTGWKVFTLDVEEALLKIPHISAAVVLGVDDDQVDQRVSALVVTEPQHEQTVPEQVSLATLRRTLALEHQLSVYKLPTLLRVLAPGEEIPRTSSGKISKPAAREKFFAKNDIESEKVEVWDLGRKDEGLPTRAWDWAGIGAR</sequence>
<dbReference type="GeneID" id="81407857"/>
<dbReference type="Proteomes" id="UP001149079">
    <property type="component" value="Unassembled WGS sequence"/>
</dbReference>
<accession>A0A9W9KXD0</accession>
<protein>
    <recommendedName>
        <fullName evidence="1">AMP-binding enzyme C-terminal domain-containing protein</fullName>
    </recommendedName>
</protein>
<name>A0A9W9KXD0_9EURO</name>
<evidence type="ECO:0000313" key="3">
    <source>
        <dbReference type="Proteomes" id="UP001149079"/>
    </source>
</evidence>
<dbReference type="SUPFAM" id="SSF56801">
    <property type="entry name" value="Acetyl-CoA synthetase-like"/>
    <property type="match status" value="1"/>
</dbReference>
<dbReference type="InterPro" id="IPR045851">
    <property type="entry name" value="AMP-bd_C_sf"/>
</dbReference>
<dbReference type="RefSeq" id="XP_056518517.1">
    <property type="nucleotide sequence ID" value="XM_056668687.1"/>
</dbReference>
<dbReference type="PANTHER" id="PTHR43767">
    <property type="entry name" value="LONG-CHAIN-FATTY-ACID--COA LIGASE"/>
    <property type="match status" value="1"/>
</dbReference>
<dbReference type="InterPro" id="IPR025110">
    <property type="entry name" value="AMP-bd_C"/>
</dbReference>
<dbReference type="GO" id="GO:0016877">
    <property type="term" value="F:ligase activity, forming carbon-sulfur bonds"/>
    <property type="evidence" value="ECO:0007669"/>
    <property type="project" value="UniProtKB-ARBA"/>
</dbReference>
<dbReference type="Pfam" id="PF13193">
    <property type="entry name" value="AMP-binding_C"/>
    <property type="match status" value="1"/>
</dbReference>
<evidence type="ECO:0000313" key="2">
    <source>
        <dbReference type="EMBL" id="KAJ5124118.1"/>
    </source>
</evidence>
<organism evidence="2 3">
    <name type="scientific">Penicillium bovifimosum</name>
    <dbReference type="NCBI Taxonomy" id="126998"/>
    <lineage>
        <taxon>Eukaryota</taxon>
        <taxon>Fungi</taxon>
        <taxon>Dikarya</taxon>
        <taxon>Ascomycota</taxon>
        <taxon>Pezizomycotina</taxon>
        <taxon>Eurotiomycetes</taxon>
        <taxon>Eurotiomycetidae</taxon>
        <taxon>Eurotiales</taxon>
        <taxon>Aspergillaceae</taxon>
        <taxon>Penicillium</taxon>
    </lineage>
</organism>
<dbReference type="OrthoDB" id="6614653at2759"/>
<evidence type="ECO:0000259" key="1">
    <source>
        <dbReference type="Pfam" id="PF13193"/>
    </source>
</evidence>
<reference evidence="2" key="2">
    <citation type="journal article" date="2023" name="IMA Fungus">
        <title>Comparative genomic study of the Penicillium genus elucidates a diverse pangenome and 15 lateral gene transfer events.</title>
        <authorList>
            <person name="Petersen C."/>
            <person name="Sorensen T."/>
            <person name="Nielsen M.R."/>
            <person name="Sondergaard T.E."/>
            <person name="Sorensen J.L."/>
            <person name="Fitzpatrick D.A."/>
            <person name="Frisvad J.C."/>
            <person name="Nielsen K.L."/>
        </authorList>
    </citation>
    <scope>NUCLEOTIDE SEQUENCE</scope>
    <source>
        <strain evidence="2">IBT 22155</strain>
    </source>
</reference>
<reference evidence="2" key="1">
    <citation type="submission" date="2022-11" db="EMBL/GenBank/DDBJ databases">
        <authorList>
            <person name="Petersen C."/>
        </authorList>
    </citation>
    <scope>NUCLEOTIDE SEQUENCE</scope>
    <source>
        <strain evidence="2">IBT 22155</strain>
    </source>
</reference>
<proteinExistence type="predicted"/>
<dbReference type="EMBL" id="JAPQKL010000006">
    <property type="protein sequence ID" value="KAJ5124118.1"/>
    <property type="molecule type" value="Genomic_DNA"/>
</dbReference>
<feature type="domain" description="AMP-binding enzyme C-terminal" evidence="1">
    <location>
        <begin position="48"/>
        <end position="133"/>
    </location>
</feature>
<dbReference type="Gene3D" id="3.30.300.30">
    <property type="match status" value="1"/>
</dbReference>
<dbReference type="AlphaFoldDB" id="A0A9W9KXD0"/>
<gene>
    <name evidence="2" type="ORF">N7515_007943</name>
</gene>
<dbReference type="PANTHER" id="PTHR43767:SF10">
    <property type="entry name" value="SURFACTIN SYNTHASE SUBUNIT 1"/>
    <property type="match status" value="1"/>
</dbReference>
<keyword evidence="3" id="KW-1185">Reference proteome</keyword>
<comment type="caution">
    <text evidence="2">The sequence shown here is derived from an EMBL/GenBank/DDBJ whole genome shotgun (WGS) entry which is preliminary data.</text>
</comment>